<dbReference type="InterPro" id="IPR028565">
    <property type="entry name" value="MHD"/>
</dbReference>
<feature type="region of interest" description="Disordered" evidence="5">
    <location>
        <begin position="76"/>
        <end position="119"/>
    </location>
</feature>
<dbReference type="SUPFAM" id="SSF49447">
    <property type="entry name" value="Second domain of Mu2 adaptin subunit (ap50) of ap2 adaptor"/>
    <property type="match status" value="1"/>
</dbReference>
<feature type="domain" description="MHD" evidence="6">
    <location>
        <begin position="251"/>
        <end position="529"/>
    </location>
</feature>
<dbReference type="SUPFAM" id="SSF64356">
    <property type="entry name" value="SNARE-like"/>
    <property type="match status" value="1"/>
</dbReference>
<dbReference type="Proteomes" id="UP000186303">
    <property type="component" value="Chromosome 6"/>
</dbReference>
<dbReference type="InterPro" id="IPR011012">
    <property type="entry name" value="Longin-like_dom_sf"/>
</dbReference>
<organism evidence="7 8">
    <name type="scientific">Malassezia sympodialis (strain ATCC 42132)</name>
    <name type="common">Atopic eczema-associated yeast</name>
    <dbReference type="NCBI Taxonomy" id="1230383"/>
    <lineage>
        <taxon>Eukaryota</taxon>
        <taxon>Fungi</taxon>
        <taxon>Dikarya</taxon>
        <taxon>Basidiomycota</taxon>
        <taxon>Ustilaginomycotina</taxon>
        <taxon>Malasseziomycetes</taxon>
        <taxon>Malasseziales</taxon>
        <taxon>Malasseziaceae</taxon>
        <taxon>Malassezia</taxon>
    </lineage>
</organism>
<feature type="compositionally biased region" description="Acidic residues" evidence="5">
    <location>
        <begin position="76"/>
        <end position="88"/>
    </location>
</feature>
<dbReference type="Gene3D" id="2.60.40.1170">
    <property type="entry name" value="Mu homology domain, subdomain B"/>
    <property type="match status" value="2"/>
</dbReference>
<evidence type="ECO:0000313" key="8">
    <source>
        <dbReference type="Proteomes" id="UP000186303"/>
    </source>
</evidence>
<dbReference type="Pfam" id="PF00928">
    <property type="entry name" value="Adap_comp_sub"/>
    <property type="match status" value="1"/>
</dbReference>
<keyword evidence="8" id="KW-1185">Reference proteome</keyword>
<dbReference type="PRINTS" id="PR00314">
    <property type="entry name" value="CLATHRINADPT"/>
</dbReference>
<dbReference type="VEuPathDB" id="FungiDB:MSYG_3699"/>
<evidence type="ECO:0000256" key="3">
    <source>
        <dbReference type="ARBA" id="ARBA00022927"/>
    </source>
</evidence>
<name>A0A1M8AA89_MALS4</name>
<dbReference type="GO" id="GO:0012505">
    <property type="term" value="C:endomembrane system"/>
    <property type="evidence" value="ECO:0007669"/>
    <property type="project" value="UniProtKB-SubCell"/>
</dbReference>
<evidence type="ECO:0000259" key="6">
    <source>
        <dbReference type="PROSITE" id="PS51072"/>
    </source>
</evidence>
<accession>A0A1M8AA89</accession>
<dbReference type="GO" id="GO:0016192">
    <property type="term" value="P:vesicle-mediated transport"/>
    <property type="evidence" value="ECO:0007669"/>
    <property type="project" value="InterPro"/>
</dbReference>
<dbReference type="GO" id="GO:0030131">
    <property type="term" value="C:clathrin adaptor complex"/>
    <property type="evidence" value="ECO:0007669"/>
    <property type="project" value="InterPro"/>
</dbReference>
<sequence length="537" mass="58757">MDGLLIVGRSGKPIVLSRFRHSRPVYPLLHADYLRDLVATIQANPHAMPLGEDAGVMASDRDLPPILPVPVADAAWEEGTEDTSDEHDSDTTDAPSLPAEATEWSEAARPRSPSGSEELEGGSVLCHIRVGELRFLCPVSREINPLVPLAFLRKVVHVLQEYLVGSTNPELLTEEVLCEHFDVVYQLIEEMLDGEGHVLLTEVNALKDIVLPPSWLDKLIQTVGLDASADRGRTSLTSPVPWRRPNSKYSKNEVYMDLFETLSGIVSADGSPVALDLWGRMECTAHLSGLPELLISLNAPELVENAAWHPCIRRAVWTEQKKLSCVPPDGHCELGTYHLRASRAAGTSVRGEPSIAHLQQALPLSVHTSLQPWDAAQGGLPFTVTLEPTLSSAHTLEDVYIEWRLGEHVHGVDAAAQLQGLSSKASVSSDIGTIPHAAGAPGSMIYDRKHQLLRWTIPRLVPTHKTVLRGTILASQACRPLYALQVRFTIVGLSLSGMRISSIQLEHEAYTPTKSARTLLTGQLEWRCRSPGYPPLN</sequence>
<dbReference type="InterPro" id="IPR050431">
    <property type="entry name" value="Adaptor_comp_med_subunit"/>
</dbReference>
<dbReference type="AlphaFoldDB" id="A0A1M8AA89"/>
<dbReference type="STRING" id="1230383.A0A1M8AA89"/>
<dbReference type="PROSITE" id="PS51072">
    <property type="entry name" value="MHD"/>
    <property type="match status" value="1"/>
</dbReference>
<keyword evidence="2" id="KW-0813">Transport</keyword>
<dbReference type="EMBL" id="LT671826">
    <property type="protein sequence ID" value="SHO79349.1"/>
    <property type="molecule type" value="Genomic_DNA"/>
</dbReference>
<dbReference type="OrthoDB" id="870at2759"/>
<dbReference type="CDD" id="cd14837">
    <property type="entry name" value="AP3_Mu_N"/>
    <property type="match status" value="1"/>
</dbReference>
<reference evidence="8" key="1">
    <citation type="journal article" date="2017" name="Nucleic Acids Res.">
        <title>Proteogenomics produces comprehensive and highly accurate protein-coding gene annotation in a complete genome assembly of Malassezia sympodialis.</title>
        <authorList>
            <person name="Zhu Y."/>
            <person name="Engstroem P.G."/>
            <person name="Tellgren-Roth C."/>
            <person name="Baudo C.D."/>
            <person name="Kennell J.C."/>
            <person name="Sun S."/>
            <person name="Billmyre R.B."/>
            <person name="Schroeder M.S."/>
            <person name="Andersson A."/>
            <person name="Holm T."/>
            <person name="Sigurgeirsson B."/>
            <person name="Wu G."/>
            <person name="Sankaranarayanan S.R."/>
            <person name="Siddharthan R."/>
            <person name="Sanyal K."/>
            <person name="Lundeberg J."/>
            <person name="Nystedt B."/>
            <person name="Boekhout T."/>
            <person name="Dawson T.L. Jr."/>
            <person name="Heitman J."/>
            <person name="Scheynius A."/>
            <person name="Lehtioe J."/>
        </authorList>
    </citation>
    <scope>NUCLEOTIDE SEQUENCE [LARGE SCALE GENOMIC DNA]</scope>
    <source>
        <strain evidence="8">ATCC 42132</strain>
    </source>
</reference>
<dbReference type="PANTHER" id="PTHR10529">
    <property type="entry name" value="AP COMPLEX SUBUNIT MU"/>
    <property type="match status" value="1"/>
</dbReference>
<dbReference type="Gene3D" id="3.30.450.60">
    <property type="match status" value="1"/>
</dbReference>
<dbReference type="GO" id="GO:0006886">
    <property type="term" value="P:intracellular protein transport"/>
    <property type="evidence" value="ECO:0007669"/>
    <property type="project" value="InterPro"/>
</dbReference>
<evidence type="ECO:0000256" key="2">
    <source>
        <dbReference type="ARBA" id="ARBA00022448"/>
    </source>
</evidence>
<protein>
    <submittedName>
        <fullName evidence="7">Similar to S.cerevisiae protein APM1 (Mu1-like medium subunit of the AP-1 complex)</fullName>
    </submittedName>
</protein>
<proteinExistence type="predicted"/>
<keyword evidence="4" id="KW-0472">Membrane</keyword>
<comment type="subcellular location">
    <subcellularLocation>
        <location evidence="1">Endomembrane system</location>
    </subcellularLocation>
</comment>
<gene>
    <name evidence="7" type="ORF">MSYG_3699</name>
</gene>
<evidence type="ECO:0000256" key="5">
    <source>
        <dbReference type="SAM" id="MobiDB-lite"/>
    </source>
</evidence>
<dbReference type="OMA" id="HSHFANR"/>
<evidence type="ECO:0000256" key="4">
    <source>
        <dbReference type="ARBA" id="ARBA00023136"/>
    </source>
</evidence>
<dbReference type="InterPro" id="IPR036168">
    <property type="entry name" value="AP2_Mu_C_sf"/>
</dbReference>
<evidence type="ECO:0000256" key="1">
    <source>
        <dbReference type="ARBA" id="ARBA00004308"/>
    </source>
</evidence>
<keyword evidence="3" id="KW-0653">Protein transport</keyword>
<dbReference type="InterPro" id="IPR001392">
    <property type="entry name" value="Clathrin_mu"/>
</dbReference>
<evidence type="ECO:0000313" key="7">
    <source>
        <dbReference type="EMBL" id="SHO79349.1"/>
    </source>
</evidence>